<dbReference type="InterPro" id="IPR005119">
    <property type="entry name" value="LysR_subst-bd"/>
</dbReference>
<protein>
    <submittedName>
        <fullName evidence="6">LysR family transcriptional regulator</fullName>
    </submittedName>
</protein>
<dbReference type="InterPro" id="IPR036390">
    <property type="entry name" value="WH_DNA-bd_sf"/>
</dbReference>
<dbReference type="Gene3D" id="3.40.190.290">
    <property type="match status" value="1"/>
</dbReference>
<sequence>MSIPLTSLDLIPAFCAVMERGSLSAAARALGLSQPTVRRQIETLEAELGARLFTRAQNGLTATPLAERLYGPAQAVLSGAYSLRRLVDQGNEVAGVVRLTCPRVMAVHVVPPLLAALHVRHPRLLIELAATDSTEDLLHRAADVAIRTAPLTQKALVARNLPAVDLGLFAAPELTVGRDVTLETCPFISDDRAGRIAAGLAARGLPEPRNVVLRSDDALVQIAAIAAGMGVGFCQAGIARRLGFVRVLSELSVPMPCAVAMHEDQRDSPAVRAVFDGLVAGLPGVLAG</sequence>
<accession>A0A9Q2P4B7</accession>
<comment type="similarity">
    <text evidence="1">Belongs to the LysR transcriptional regulatory family.</text>
</comment>
<dbReference type="SUPFAM" id="SSF46785">
    <property type="entry name" value="Winged helix' DNA-binding domain"/>
    <property type="match status" value="1"/>
</dbReference>
<proteinExistence type="inferred from homology"/>
<organism evidence="6 7">
    <name type="scientific">Pseudosulfitobacter pseudonitzschiae</name>
    <dbReference type="NCBI Taxonomy" id="1402135"/>
    <lineage>
        <taxon>Bacteria</taxon>
        <taxon>Pseudomonadati</taxon>
        <taxon>Pseudomonadota</taxon>
        <taxon>Alphaproteobacteria</taxon>
        <taxon>Rhodobacterales</taxon>
        <taxon>Roseobacteraceae</taxon>
        <taxon>Pseudosulfitobacter</taxon>
    </lineage>
</organism>
<evidence type="ECO:0000256" key="3">
    <source>
        <dbReference type="ARBA" id="ARBA00023125"/>
    </source>
</evidence>
<reference evidence="6" key="1">
    <citation type="submission" date="2021-01" db="EMBL/GenBank/DDBJ databases">
        <title>Diatom-associated Roseobacters Show Island Model of Population Structure.</title>
        <authorList>
            <person name="Qu L."/>
            <person name="Feng X."/>
            <person name="Chen Y."/>
            <person name="Li L."/>
            <person name="Wang X."/>
            <person name="Hu Z."/>
            <person name="Wang H."/>
            <person name="Luo H."/>
        </authorList>
    </citation>
    <scope>NUCLEOTIDE SEQUENCE</scope>
    <source>
        <strain evidence="6">SM26-45</strain>
    </source>
</reference>
<dbReference type="GO" id="GO:0003677">
    <property type="term" value="F:DNA binding"/>
    <property type="evidence" value="ECO:0007669"/>
    <property type="project" value="UniProtKB-KW"/>
</dbReference>
<evidence type="ECO:0000256" key="2">
    <source>
        <dbReference type="ARBA" id="ARBA00023015"/>
    </source>
</evidence>
<keyword evidence="2" id="KW-0805">Transcription regulation</keyword>
<dbReference type="EMBL" id="JAFBWN010000020">
    <property type="protein sequence ID" value="MBM2356794.1"/>
    <property type="molecule type" value="Genomic_DNA"/>
</dbReference>
<dbReference type="InterPro" id="IPR000847">
    <property type="entry name" value="LysR_HTH_N"/>
</dbReference>
<dbReference type="GO" id="GO:0003700">
    <property type="term" value="F:DNA-binding transcription factor activity"/>
    <property type="evidence" value="ECO:0007669"/>
    <property type="project" value="InterPro"/>
</dbReference>
<dbReference type="PRINTS" id="PR00039">
    <property type="entry name" value="HTHLYSR"/>
</dbReference>
<evidence type="ECO:0000256" key="1">
    <source>
        <dbReference type="ARBA" id="ARBA00009437"/>
    </source>
</evidence>
<dbReference type="PANTHER" id="PTHR30579:SF3">
    <property type="entry name" value="TRANSCRIPTIONAL REGULATORY PROTEIN"/>
    <property type="match status" value="1"/>
</dbReference>
<dbReference type="Pfam" id="PF00126">
    <property type="entry name" value="HTH_1"/>
    <property type="match status" value="1"/>
</dbReference>
<dbReference type="RefSeq" id="WP_231035667.1">
    <property type="nucleotide sequence ID" value="NZ_JAJNGX010000020.1"/>
</dbReference>
<name>A0A9Q2P4B7_9RHOB</name>
<dbReference type="AlphaFoldDB" id="A0A9Q2P4B7"/>
<gene>
    <name evidence="6" type="ORF">JQX14_19760</name>
</gene>
<dbReference type="InterPro" id="IPR036388">
    <property type="entry name" value="WH-like_DNA-bd_sf"/>
</dbReference>
<evidence type="ECO:0000256" key="4">
    <source>
        <dbReference type="ARBA" id="ARBA00023163"/>
    </source>
</evidence>
<evidence type="ECO:0000313" key="7">
    <source>
        <dbReference type="Proteomes" id="UP000809337"/>
    </source>
</evidence>
<dbReference type="Gene3D" id="1.10.10.10">
    <property type="entry name" value="Winged helix-like DNA-binding domain superfamily/Winged helix DNA-binding domain"/>
    <property type="match status" value="1"/>
</dbReference>
<dbReference type="PROSITE" id="PS50931">
    <property type="entry name" value="HTH_LYSR"/>
    <property type="match status" value="1"/>
</dbReference>
<dbReference type="InterPro" id="IPR050176">
    <property type="entry name" value="LTTR"/>
</dbReference>
<evidence type="ECO:0000313" key="6">
    <source>
        <dbReference type="EMBL" id="MBM2356794.1"/>
    </source>
</evidence>
<comment type="caution">
    <text evidence="6">The sequence shown here is derived from an EMBL/GenBank/DDBJ whole genome shotgun (WGS) entry which is preliminary data.</text>
</comment>
<keyword evidence="4" id="KW-0804">Transcription</keyword>
<dbReference type="PANTHER" id="PTHR30579">
    <property type="entry name" value="TRANSCRIPTIONAL REGULATOR"/>
    <property type="match status" value="1"/>
</dbReference>
<dbReference type="SUPFAM" id="SSF53850">
    <property type="entry name" value="Periplasmic binding protein-like II"/>
    <property type="match status" value="1"/>
</dbReference>
<dbReference type="Proteomes" id="UP000809337">
    <property type="component" value="Unassembled WGS sequence"/>
</dbReference>
<keyword evidence="3" id="KW-0238">DNA-binding</keyword>
<feature type="domain" description="HTH lysR-type" evidence="5">
    <location>
        <begin position="6"/>
        <end position="63"/>
    </location>
</feature>
<evidence type="ECO:0000259" key="5">
    <source>
        <dbReference type="PROSITE" id="PS50931"/>
    </source>
</evidence>
<dbReference type="Pfam" id="PF03466">
    <property type="entry name" value="LysR_substrate"/>
    <property type="match status" value="1"/>
</dbReference>